<dbReference type="InterPro" id="IPR004919">
    <property type="entry name" value="GmrSD_N"/>
</dbReference>
<dbReference type="Pfam" id="PF03235">
    <property type="entry name" value="GmrSD_N"/>
    <property type="match status" value="1"/>
</dbReference>
<reference evidence="2" key="1">
    <citation type="submission" date="2011-01" db="EMBL/GenBank/DDBJ databases">
        <title>Complete sequence of chromosome of Thermovibrio ammonificans HB-1.</title>
        <authorList>
            <consortium name="US DOE Joint Genome Institute"/>
            <person name="Lucas S."/>
            <person name="Copeland A."/>
            <person name="Lapidus A."/>
            <person name="Cheng J.-F."/>
            <person name="Goodwin L."/>
            <person name="Pitluck S."/>
            <person name="Davenport K."/>
            <person name="Detter J.C."/>
            <person name="Han C."/>
            <person name="Tapia R."/>
            <person name="Land M."/>
            <person name="Hauser L."/>
            <person name="Kyrpides N."/>
            <person name="Ivanova N."/>
            <person name="Ovchinnikova G."/>
            <person name="Vetriani C."/>
            <person name="Woyke T."/>
        </authorList>
    </citation>
    <scope>NUCLEOTIDE SEQUENCE [LARGE SCALE GENOMIC DNA]</scope>
    <source>
        <strain evidence="2">HB-1</strain>
    </source>
</reference>
<dbReference type="HOGENOM" id="CLU_021082_0_0_0"/>
<dbReference type="STRING" id="648996.Theam_0334"/>
<dbReference type="Proteomes" id="UP000006362">
    <property type="component" value="Chromosome"/>
</dbReference>
<gene>
    <name evidence="2" type="ordered locus">Theam_0334</name>
</gene>
<dbReference type="AlphaFoldDB" id="E8T4H2"/>
<dbReference type="eggNOG" id="COG1479">
    <property type="taxonomic scope" value="Bacteria"/>
</dbReference>
<dbReference type="PANTHER" id="PTHR37292">
    <property type="entry name" value="VNG6097C"/>
    <property type="match status" value="1"/>
</dbReference>
<evidence type="ECO:0000259" key="1">
    <source>
        <dbReference type="Pfam" id="PF03235"/>
    </source>
</evidence>
<dbReference type="KEGG" id="tam:Theam_0334"/>
<dbReference type="PANTHER" id="PTHR37292:SF2">
    <property type="entry name" value="DUF262 DOMAIN-CONTAINING PROTEIN"/>
    <property type="match status" value="1"/>
</dbReference>
<sequence length="636" mass="74045">MPLMLSTDRIKIRNIIEKAFKSEILIPEFQRDFIWKAEDIKELLTSILGGYFIGTILFHQNTKGKIDFQVKPLPALKNQNVKSPDENTIVNVVLDGQQRLNSILYSITPTDQVLQGSKNPHRFYLYIPQLIKGELQDSIVYATESETNREYRKILQKEYFHLKEKFESLKKETNSELKFQEFLKNINGSIEYINLSKLISNGRIDDTIIDEIYDNLREILEQEKAQKVRSALRRFFEFEVFYITVPQDVKLEDVVEIFERINRTSYKLSTTDLLFAKLRKEGLKKQDVEIVIEEIKDKFSYFKDLKELNSSLILKVLALLLNKEPKPKQLITISAKDFKSYKETLEIGLEKSLDFLQNELGTVSKNLPYTSMLVPLVAMFAFLTHIKQQTSDKEKQQQLLGNFNFLTHMKQQTFTDIKKWLLSNEDILTKYIKQWYFLNVFSERYDEGAATKSYQDFKNFLRFINELLSKGRDVEEKIQHFIGIESINLSELLKPKAKSSALLKGFIALLLLNKVKDFASGNTLTLFKATDEHIFPKKFFSNKKRADIVLNRTLSSSETNKILKGAQKPSEFLKKLKSNGRNTKELNRILKSHFINEAAIKALEEDDFENFIAARLKAVKKFLINKGLIPKDLIKT</sequence>
<dbReference type="OrthoDB" id="9798761at2"/>
<name>E8T4H2_THEA1</name>
<keyword evidence="3" id="KW-1185">Reference proteome</keyword>
<dbReference type="EMBL" id="CP002444">
    <property type="protein sequence ID" value="ADU96307.1"/>
    <property type="molecule type" value="Genomic_DNA"/>
</dbReference>
<dbReference type="eggNOG" id="COG3472">
    <property type="taxonomic scope" value="Bacteria"/>
</dbReference>
<protein>
    <recommendedName>
        <fullName evidence="1">GmrSD restriction endonucleases N-terminal domain-containing protein</fullName>
    </recommendedName>
</protein>
<accession>E8T4H2</accession>
<organism evidence="2 3">
    <name type="scientific">Thermovibrio ammonificans (strain DSM 15698 / JCM 12110 / HB-1)</name>
    <dbReference type="NCBI Taxonomy" id="648996"/>
    <lineage>
        <taxon>Bacteria</taxon>
        <taxon>Pseudomonadati</taxon>
        <taxon>Aquificota</taxon>
        <taxon>Aquificia</taxon>
        <taxon>Desulfurobacteriales</taxon>
        <taxon>Desulfurobacteriaceae</taxon>
        <taxon>Thermovibrio</taxon>
    </lineage>
</organism>
<evidence type="ECO:0000313" key="3">
    <source>
        <dbReference type="Proteomes" id="UP000006362"/>
    </source>
</evidence>
<feature type="domain" description="GmrSD restriction endonucleases N-terminal" evidence="1">
    <location>
        <begin position="16"/>
        <end position="278"/>
    </location>
</feature>
<proteinExistence type="predicted"/>
<evidence type="ECO:0000313" key="2">
    <source>
        <dbReference type="EMBL" id="ADU96307.1"/>
    </source>
</evidence>